<dbReference type="RefSeq" id="WP_145765543.1">
    <property type="nucleotide sequence ID" value="NZ_CP120992.1"/>
</dbReference>
<accession>A0ABY9I2G8</accession>
<keyword evidence="1" id="KW-0472">Membrane</keyword>
<keyword evidence="1" id="KW-0812">Transmembrane</keyword>
<keyword evidence="1" id="KW-1133">Transmembrane helix</keyword>
<feature type="transmembrane region" description="Helical" evidence="1">
    <location>
        <begin position="133"/>
        <end position="152"/>
    </location>
</feature>
<evidence type="ECO:0000313" key="3">
    <source>
        <dbReference type="Proteomes" id="UP001229952"/>
    </source>
</evidence>
<feature type="transmembrane region" description="Helical" evidence="1">
    <location>
        <begin position="158"/>
        <end position="185"/>
    </location>
</feature>
<keyword evidence="3" id="KW-1185">Reference proteome</keyword>
<feature type="transmembrane region" description="Helical" evidence="1">
    <location>
        <begin position="84"/>
        <end position="101"/>
    </location>
</feature>
<dbReference type="Proteomes" id="UP001229952">
    <property type="component" value="Chromosome"/>
</dbReference>
<name>A0ABY9I2G8_9ACTN</name>
<dbReference type="EMBL" id="CP120992">
    <property type="protein sequence ID" value="WLQ40721.1"/>
    <property type="molecule type" value="Genomic_DNA"/>
</dbReference>
<protein>
    <submittedName>
        <fullName evidence="2">Uncharacterized protein</fullName>
    </submittedName>
</protein>
<evidence type="ECO:0000313" key="2">
    <source>
        <dbReference type="EMBL" id="WLQ40721.1"/>
    </source>
</evidence>
<gene>
    <name evidence="2" type="ORF">P8A22_12445</name>
</gene>
<proteinExistence type="predicted"/>
<feature type="transmembrane region" description="Helical" evidence="1">
    <location>
        <begin position="43"/>
        <end position="63"/>
    </location>
</feature>
<reference evidence="2 3" key="1">
    <citation type="submission" date="2023-03" db="EMBL/GenBank/DDBJ databases">
        <title>Isolation and description of six Streptomyces strains from soil environments, able to metabolize different microbial glucans.</title>
        <authorList>
            <person name="Widen T."/>
            <person name="Larsbrink J."/>
        </authorList>
    </citation>
    <scope>NUCLEOTIDE SEQUENCE [LARGE SCALE GENOMIC DNA]</scope>
    <source>
        <strain evidence="2 3">Mut2</strain>
    </source>
</reference>
<organism evidence="2 3">
    <name type="scientific">Streptomyces laculatispora</name>
    <dbReference type="NCBI Taxonomy" id="887464"/>
    <lineage>
        <taxon>Bacteria</taxon>
        <taxon>Bacillati</taxon>
        <taxon>Actinomycetota</taxon>
        <taxon>Actinomycetes</taxon>
        <taxon>Kitasatosporales</taxon>
        <taxon>Streptomycetaceae</taxon>
        <taxon>Streptomyces</taxon>
    </lineage>
</organism>
<sequence>MTLWARARRIWLLPVALFAWTLLLVLVRDDVAKVPQIAARGTFSIKLMNFVPLILCIPTMYCMSRRLIATETTAARAVAVVDRLALLLLGVSVAGLGFALGEFLDMPTAMAGGRNTVMVLGLALLVHSWYGPIAGGAAATMFVMVSIVTGLAGDQRPYPWAVLLMESTSVVAAVVAAVSFTAGLITMSYRRQIPG</sequence>
<evidence type="ECO:0000256" key="1">
    <source>
        <dbReference type="SAM" id="Phobius"/>
    </source>
</evidence>